<sequence length="134" mass="15295">MNKKNLAINTEVTQFLDELAHPLRSEIDALRSIILSADTRLNENIKWNGPNYSIGGGDRITMKILPPTKIQLIFHRGAKVKEQPNARLIEDENHLLLWKENDRAIATFNTLESIETSKDALIKIIHDWILKSVS</sequence>
<name>A0A5R9KTJ0_9BACT</name>
<dbReference type="SUPFAM" id="SSF159888">
    <property type="entry name" value="YdhG-like"/>
    <property type="match status" value="1"/>
</dbReference>
<comment type="caution">
    <text evidence="2">The sequence shown here is derived from an EMBL/GenBank/DDBJ whole genome shotgun (WGS) entry which is preliminary data.</text>
</comment>
<reference evidence="2 3" key="1">
    <citation type="submission" date="2019-05" db="EMBL/GenBank/DDBJ databases">
        <authorList>
            <person name="Qu J.-H."/>
        </authorList>
    </citation>
    <scope>NUCLEOTIDE SEQUENCE [LARGE SCALE GENOMIC DNA]</scope>
    <source>
        <strain evidence="2 3">T17</strain>
    </source>
</reference>
<dbReference type="RefSeq" id="WP_138367809.1">
    <property type="nucleotide sequence ID" value="NZ_VCEJ01000005.1"/>
</dbReference>
<dbReference type="Pfam" id="PF08818">
    <property type="entry name" value="DUF1801"/>
    <property type="match status" value="1"/>
</dbReference>
<evidence type="ECO:0000313" key="3">
    <source>
        <dbReference type="Proteomes" id="UP000306402"/>
    </source>
</evidence>
<evidence type="ECO:0000313" key="2">
    <source>
        <dbReference type="EMBL" id="TLU99520.1"/>
    </source>
</evidence>
<accession>A0A5R9KTJ0</accession>
<dbReference type="InterPro" id="IPR014922">
    <property type="entry name" value="YdhG-like"/>
</dbReference>
<dbReference type="OrthoDB" id="9811812at2"/>
<dbReference type="EMBL" id="VCEJ01000005">
    <property type="protein sequence ID" value="TLU99520.1"/>
    <property type="molecule type" value="Genomic_DNA"/>
</dbReference>
<gene>
    <name evidence="2" type="ORF">FEN17_23475</name>
</gene>
<dbReference type="AlphaFoldDB" id="A0A5R9KTJ0"/>
<proteinExistence type="predicted"/>
<protein>
    <submittedName>
        <fullName evidence="2">DUF1801 domain-containing protein</fullName>
    </submittedName>
</protein>
<organism evidence="2 3">
    <name type="scientific">Dyadobacter luticola</name>
    <dbReference type="NCBI Taxonomy" id="1979387"/>
    <lineage>
        <taxon>Bacteria</taxon>
        <taxon>Pseudomonadati</taxon>
        <taxon>Bacteroidota</taxon>
        <taxon>Cytophagia</taxon>
        <taxon>Cytophagales</taxon>
        <taxon>Spirosomataceae</taxon>
        <taxon>Dyadobacter</taxon>
    </lineage>
</organism>
<evidence type="ECO:0000259" key="1">
    <source>
        <dbReference type="Pfam" id="PF08818"/>
    </source>
</evidence>
<feature type="domain" description="YdhG-like" evidence="1">
    <location>
        <begin position="24"/>
        <end position="129"/>
    </location>
</feature>
<dbReference type="Proteomes" id="UP000306402">
    <property type="component" value="Unassembled WGS sequence"/>
</dbReference>
<keyword evidence="3" id="KW-1185">Reference proteome</keyword>